<organism evidence="2 3">
    <name type="scientific">Candidatus Magnetobacterium bavaricum</name>
    <dbReference type="NCBI Taxonomy" id="29290"/>
    <lineage>
        <taxon>Bacteria</taxon>
        <taxon>Pseudomonadati</taxon>
        <taxon>Nitrospirota</taxon>
        <taxon>Thermodesulfovibrionia</taxon>
        <taxon>Thermodesulfovibrionales</taxon>
        <taxon>Candidatus Magnetobacteriaceae</taxon>
        <taxon>Candidatus Magnetobacterium</taxon>
    </lineage>
</organism>
<dbReference type="Pfam" id="PF01381">
    <property type="entry name" value="HTH_3"/>
    <property type="match status" value="1"/>
</dbReference>
<gene>
    <name evidence="2" type="ORF">MBAV_003383</name>
</gene>
<dbReference type="EMBL" id="LACI01001460">
    <property type="protein sequence ID" value="KJU84423.1"/>
    <property type="molecule type" value="Genomic_DNA"/>
</dbReference>
<protein>
    <submittedName>
        <fullName evidence="2">Helix-turn-helix type 3 domain protein</fullName>
    </submittedName>
</protein>
<dbReference type="GO" id="GO:0003677">
    <property type="term" value="F:DNA binding"/>
    <property type="evidence" value="ECO:0007669"/>
    <property type="project" value="InterPro"/>
</dbReference>
<dbReference type="PROSITE" id="PS50943">
    <property type="entry name" value="HTH_CROC1"/>
    <property type="match status" value="1"/>
</dbReference>
<feature type="domain" description="HTH cro/C1-type" evidence="1">
    <location>
        <begin position="13"/>
        <end position="67"/>
    </location>
</feature>
<dbReference type="InterPro" id="IPR001387">
    <property type="entry name" value="Cro/C1-type_HTH"/>
</dbReference>
<dbReference type="CDD" id="cd00093">
    <property type="entry name" value="HTH_XRE"/>
    <property type="match status" value="1"/>
</dbReference>
<evidence type="ECO:0000259" key="1">
    <source>
        <dbReference type="PROSITE" id="PS50943"/>
    </source>
</evidence>
<keyword evidence="3" id="KW-1185">Reference proteome</keyword>
<accession>A0A0F3GUU0</accession>
<evidence type="ECO:0000313" key="2">
    <source>
        <dbReference type="EMBL" id="KJU84423.1"/>
    </source>
</evidence>
<sequence length="86" mass="9765">MNAKLNEMIRSKIETLMQQKSIKQNELAEMIGVTPQNINAYMRGKRRFGEKQLNRVAAALAIDVDALFVSQNVSFEEMIGRNIPIV</sequence>
<dbReference type="AlphaFoldDB" id="A0A0F3GUU0"/>
<proteinExistence type="predicted"/>
<dbReference type="SUPFAM" id="SSF47413">
    <property type="entry name" value="lambda repressor-like DNA-binding domains"/>
    <property type="match status" value="1"/>
</dbReference>
<comment type="caution">
    <text evidence="2">The sequence shown here is derived from an EMBL/GenBank/DDBJ whole genome shotgun (WGS) entry which is preliminary data.</text>
</comment>
<dbReference type="Proteomes" id="UP000033423">
    <property type="component" value="Unassembled WGS sequence"/>
</dbReference>
<dbReference type="Gene3D" id="1.10.260.40">
    <property type="entry name" value="lambda repressor-like DNA-binding domains"/>
    <property type="match status" value="1"/>
</dbReference>
<name>A0A0F3GUU0_9BACT</name>
<feature type="non-terminal residue" evidence="2">
    <location>
        <position position="86"/>
    </location>
</feature>
<reference evidence="2 3" key="1">
    <citation type="submission" date="2015-02" db="EMBL/GenBank/DDBJ databases">
        <title>Single-cell genomics of uncultivated deep-branching MTB reveals a conserved set of magnetosome genes.</title>
        <authorList>
            <person name="Kolinko S."/>
            <person name="Richter M."/>
            <person name="Glockner F.O."/>
            <person name="Brachmann A."/>
            <person name="Schuler D."/>
        </authorList>
    </citation>
    <scope>NUCLEOTIDE SEQUENCE [LARGE SCALE GENOMIC DNA]</scope>
    <source>
        <strain evidence="2">TM-1</strain>
    </source>
</reference>
<dbReference type="InterPro" id="IPR010982">
    <property type="entry name" value="Lambda_DNA-bd_dom_sf"/>
</dbReference>
<evidence type="ECO:0000313" key="3">
    <source>
        <dbReference type="Proteomes" id="UP000033423"/>
    </source>
</evidence>
<dbReference type="SMART" id="SM00530">
    <property type="entry name" value="HTH_XRE"/>
    <property type="match status" value="1"/>
</dbReference>